<dbReference type="Proteomes" id="UP000676325">
    <property type="component" value="Unassembled WGS sequence"/>
</dbReference>
<name>A0A941E883_9ACTN</name>
<dbReference type="AlphaFoldDB" id="A0A941E883"/>
<evidence type="ECO:0000313" key="1">
    <source>
        <dbReference type="EMBL" id="MBR7828125.1"/>
    </source>
</evidence>
<reference evidence="1" key="1">
    <citation type="submission" date="2021-04" db="EMBL/GenBank/DDBJ databases">
        <title>Genome based classification of Actinospica acidithermotolerans sp. nov., an actinobacterium isolated from an Indonesian hot spring.</title>
        <authorList>
            <person name="Kusuma A.B."/>
            <person name="Putra K.E."/>
            <person name="Nafisah S."/>
            <person name="Loh J."/>
            <person name="Nouioui I."/>
            <person name="Goodfellow M."/>
        </authorList>
    </citation>
    <scope>NUCLEOTIDE SEQUENCE</scope>
    <source>
        <strain evidence="1">MGRD01-02</strain>
    </source>
</reference>
<dbReference type="RefSeq" id="WP_212519264.1">
    <property type="nucleotide sequence ID" value="NZ_JAGSOH010000049.1"/>
</dbReference>
<organism evidence="1 2">
    <name type="scientific">Actinospica acidithermotolerans</name>
    <dbReference type="NCBI Taxonomy" id="2828514"/>
    <lineage>
        <taxon>Bacteria</taxon>
        <taxon>Bacillati</taxon>
        <taxon>Actinomycetota</taxon>
        <taxon>Actinomycetes</taxon>
        <taxon>Catenulisporales</taxon>
        <taxon>Actinospicaceae</taxon>
        <taxon>Actinospica</taxon>
    </lineage>
</organism>
<dbReference type="Gene3D" id="3.40.50.2000">
    <property type="entry name" value="Glycogen Phosphorylase B"/>
    <property type="match status" value="2"/>
</dbReference>
<dbReference type="EMBL" id="JAGSOH010000049">
    <property type="protein sequence ID" value="MBR7828125.1"/>
    <property type="molecule type" value="Genomic_DNA"/>
</dbReference>
<keyword evidence="2" id="KW-1185">Reference proteome</keyword>
<comment type="caution">
    <text evidence="1">The sequence shown here is derived from an EMBL/GenBank/DDBJ whole genome shotgun (WGS) entry which is preliminary data.</text>
</comment>
<proteinExistence type="predicted"/>
<protein>
    <submittedName>
        <fullName evidence="1">Glycosyltransferase family 4 protein</fullName>
    </submittedName>
</protein>
<evidence type="ECO:0000313" key="2">
    <source>
        <dbReference type="Proteomes" id="UP000676325"/>
    </source>
</evidence>
<dbReference type="SUPFAM" id="SSF53756">
    <property type="entry name" value="UDP-Glycosyltransferase/glycogen phosphorylase"/>
    <property type="match status" value="1"/>
</dbReference>
<dbReference type="Pfam" id="PF13692">
    <property type="entry name" value="Glyco_trans_1_4"/>
    <property type="match status" value="1"/>
</dbReference>
<gene>
    <name evidence="1" type="ORF">KDK95_17540</name>
</gene>
<dbReference type="CDD" id="cd03820">
    <property type="entry name" value="GT4_AmsD-like"/>
    <property type="match status" value="1"/>
</dbReference>
<dbReference type="PANTHER" id="PTHR12526:SF630">
    <property type="entry name" value="GLYCOSYLTRANSFERASE"/>
    <property type="match status" value="1"/>
</dbReference>
<accession>A0A941E883</accession>
<dbReference type="PANTHER" id="PTHR12526">
    <property type="entry name" value="GLYCOSYLTRANSFERASE"/>
    <property type="match status" value="1"/>
</dbReference>
<sequence>MAPIRDIVIVCNNIDEAGGAQRWARSMGELLSGEGHRVLLIGVAGVANPHDYAAEYEDGRPPYRTALLHEKPVHVVHRPAIDVRLRHPRAGLRHRAYLSLQQEGADRLSHLVGSLDTENAVIICVQVFAMEWIAKADTHGIPVIGMSHESYAASMASSRGTRVKKLYTGLPRFVALTEQDASDWTTKGGMNNAASMPNPLPFPATGGADPDAHVCVALGRLSQEKGFDLLLEAWSYVAKARPGSDWRLKIYGDGPDRPALEAQAAALGIASSVSFEGATNQVPEALRSGSIFVSTSRAEGFPMTLLEAQACGLPCVAFDCAPGVREILQDGVLVSLGNTEAFADRLGALMDDDDLRGALAKAAPDSVARYAPDVIALRWERLFALVHR</sequence>